<dbReference type="AlphaFoldDB" id="A0A3D9HRR7"/>
<reference evidence="2 3" key="1">
    <citation type="submission" date="2018-07" db="EMBL/GenBank/DDBJ databases">
        <title>Genomic Encyclopedia of Type Strains, Phase III (KMG-III): the genomes of soil and plant-associated and newly described type strains.</title>
        <authorList>
            <person name="Whitman W."/>
        </authorList>
    </citation>
    <scope>NUCLEOTIDE SEQUENCE [LARGE SCALE GENOMIC DNA]</scope>
    <source>
        <strain evidence="2 3">CECT 8488</strain>
    </source>
</reference>
<keyword evidence="1" id="KW-0472">Membrane</keyword>
<gene>
    <name evidence="2" type="ORF">DFP90_10237</name>
</gene>
<dbReference type="Proteomes" id="UP000256845">
    <property type="component" value="Unassembled WGS sequence"/>
</dbReference>
<accession>A0A3D9HRR7</accession>
<keyword evidence="1" id="KW-1133">Transmembrane helix</keyword>
<evidence type="ECO:0000313" key="3">
    <source>
        <dbReference type="Proteomes" id="UP000256845"/>
    </source>
</evidence>
<evidence type="ECO:0000313" key="2">
    <source>
        <dbReference type="EMBL" id="RED52021.1"/>
    </source>
</evidence>
<feature type="transmembrane region" description="Helical" evidence="1">
    <location>
        <begin position="86"/>
        <end position="102"/>
    </location>
</feature>
<evidence type="ECO:0000256" key="1">
    <source>
        <dbReference type="SAM" id="Phobius"/>
    </source>
</evidence>
<dbReference type="EMBL" id="QRDW01000002">
    <property type="protein sequence ID" value="RED52021.1"/>
    <property type="molecule type" value="Genomic_DNA"/>
</dbReference>
<dbReference type="Pfam" id="PF11335">
    <property type="entry name" value="DUF3137"/>
    <property type="match status" value="1"/>
</dbReference>
<dbReference type="InterPro" id="IPR021484">
    <property type="entry name" value="DUF3137"/>
</dbReference>
<organism evidence="2 3">
    <name type="scientific">Aestuariispira insulae</name>
    <dbReference type="NCBI Taxonomy" id="1461337"/>
    <lineage>
        <taxon>Bacteria</taxon>
        <taxon>Pseudomonadati</taxon>
        <taxon>Pseudomonadota</taxon>
        <taxon>Alphaproteobacteria</taxon>
        <taxon>Rhodospirillales</taxon>
        <taxon>Kiloniellaceae</taxon>
        <taxon>Aestuariispira</taxon>
    </lineage>
</organism>
<keyword evidence="1" id="KW-0812">Transmembrane</keyword>
<proteinExistence type="predicted"/>
<protein>
    <submittedName>
        <fullName evidence="2">Uncharacterized protein DUF3137</fullName>
    </submittedName>
</protein>
<sequence length="359" mass="40622">MPVNGSIVRVQSREPKLFPICGVGTANAGMGWLVRRSIETVSGVVIDSLLERRFPGFAHFVQEQLSGRLRKLEPDRRAWLDRRRKAALLGWAAGLALAVWVAQGRETLLEVISIFTLTGGLAGFICAWLAKRYLTKAFEGDVQAEMLGPLCYFMKLGFERRPDDFHLYGYQKQGLVPDYDGHDLRNRIYGTYDGVDFECVELALTELGVTRRLRDRRYYGVLFRLSAGRRFEGRTVILDRSVRLDSLSADFREYKEQDHPNSGFTRIYQTLGTDPAEAGQLLPDDVVSGLVAIRHKSGVKSVRGAFVNGNFLLAVEYAKRPFDVDVEKTAFRSKRLIETFQGGFEDLFDILEKIRPISL</sequence>
<name>A0A3D9HRR7_9PROT</name>
<comment type="caution">
    <text evidence="2">The sequence shown here is derived from an EMBL/GenBank/DDBJ whole genome shotgun (WGS) entry which is preliminary data.</text>
</comment>
<keyword evidence="3" id="KW-1185">Reference proteome</keyword>
<feature type="transmembrane region" description="Helical" evidence="1">
    <location>
        <begin position="108"/>
        <end position="130"/>
    </location>
</feature>